<feature type="compositionally biased region" description="Acidic residues" evidence="1">
    <location>
        <begin position="238"/>
        <end position="247"/>
    </location>
</feature>
<organism evidence="3 4">
    <name type="scientific">Basidiobolus ranarum</name>
    <dbReference type="NCBI Taxonomy" id="34480"/>
    <lineage>
        <taxon>Eukaryota</taxon>
        <taxon>Fungi</taxon>
        <taxon>Fungi incertae sedis</taxon>
        <taxon>Zoopagomycota</taxon>
        <taxon>Entomophthoromycotina</taxon>
        <taxon>Basidiobolomycetes</taxon>
        <taxon>Basidiobolales</taxon>
        <taxon>Basidiobolaceae</taxon>
        <taxon>Basidiobolus</taxon>
    </lineage>
</organism>
<sequence>MDFREIFAMQFSTAQEAFEWCQQLAKKCGFGVRRRTSKSSTIYIVCSREGRPESKKNAVRKRNRTSERCNCDWRVVLYLTDKKLWEFRAGKCMAHNHGLSYEIRSTSRKRTKSQDVIYHSNERTSTYHSMSPPPFGSPAAHQTPLISPTCKLSKPQLVPLTDLTHTYQNSSPYNFPPVTNSIHFDFTYSHPFGTLRTPTSSHFSLGAQKPCPFEENLTKLPPIATPPLECVNPGFESVDSDTSEEEGTSQKASNRPPHQHAKRSLSLDFILNKQ</sequence>
<proteinExistence type="predicted"/>
<reference evidence="3 4" key="1">
    <citation type="submission" date="2023-04" db="EMBL/GenBank/DDBJ databases">
        <title>Genome of Basidiobolus ranarum AG-B5.</title>
        <authorList>
            <person name="Stajich J.E."/>
            <person name="Carter-House D."/>
            <person name="Gryganskyi A."/>
        </authorList>
    </citation>
    <scope>NUCLEOTIDE SEQUENCE [LARGE SCALE GENOMIC DNA]</scope>
    <source>
        <strain evidence="3 4">AG-B5</strain>
    </source>
</reference>
<evidence type="ECO:0000313" key="4">
    <source>
        <dbReference type="Proteomes" id="UP001479436"/>
    </source>
</evidence>
<dbReference type="InterPro" id="IPR031052">
    <property type="entry name" value="FHY3/FAR1"/>
</dbReference>
<keyword evidence="4" id="KW-1185">Reference proteome</keyword>
<dbReference type="EMBL" id="JASJQH010000141">
    <property type="protein sequence ID" value="KAK9766607.1"/>
    <property type="molecule type" value="Genomic_DNA"/>
</dbReference>
<comment type="caution">
    <text evidence="3">The sequence shown here is derived from an EMBL/GenBank/DDBJ whole genome shotgun (WGS) entry which is preliminary data.</text>
</comment>
<dbReference type="PANTHER" id="PTHR31669:SF251">
    <property type="entry name" value="PROTEIN FAR1-RELATED SEQUENCE"/>
    <property type="match status" value="1"/>
</dbReference>
<name>A0ABR2WYM9_9FUNG</name>
<dbReference type="PANTHER" id="PTHR31669">
    <property type="entry name" value="PROTEIN FAR1-RELATED SEQUENCE 10-RELATED"/>
    <property type="match status" value="1"/>
</dbReference>
<dbReference type="Proteomes" id="UP001479436">
    <property type="component" value="Unassembled WGS sequence"/>
</dbReference>
<accession>A0ABR2WYM9</accession>
<feature type="domain" description="FAR1" evidence="2">
    <location>
        <begin position="22"/>
        <end position="99"/>
    </location>
</feature>
<evidence type="ECO:0000256" key="1">
    <source>
        <dbReference type="SAM" id="MobiDB-lite"/>
    </source>
</evidence>
<dbReference type="InterPro" id="IPR004330">
    <property type="entry name" value="FAR1_DNA_bnd_dom"/>
</dbReference>
<evidence type="ECO:0000313" key="3">
    <source>
        <dbReference type="EMBL" id="KAK9766607.1"/>
    </source>
</evidence>
<dbReference type="Pfam" id="PF03101">
    <property type="entry name" value="FAR1"/>
    <property type="match status" value="1"/>
</dbReference>
<evidence type="ECO:0000259" key="2">
    <source>
        <dbReference type="Pfam" id="PF03101"/>
    </source>
</evidence>
<gene>
    <name evidence="3" type="ORF">K7432_004206</name>
</gene>
<protein>
    <recommendedName>
        <fullName evidence="2">FAR1 domain-containing protein</fullName>
    </recommendedName>
</protein>
<feature type="region of interest" description="Disordered" evidence="1">
    <location>
        <begin position="230"/>
        <end position="274"/>
    </location>
</feature>